<dbReference type="Pfam" id="PF00535">
    <property type="entry name" value="Glycos_transf_2"/>
    <property type="match status" value="1"/>
</dbReference>
<evidence type="ECO:0000313" key="3">
    <source>
        <dbReference type="Proteomes" id="UP001205748"/>
    </source>
</evidence>
<comment type="caution">
    <text evidence="2">The sequence shown here is derived from an EMBL/GenBank/DDBJ whole genome shotgun (WGS) entry which is preliminary data.</text>
</comment>
<reference evidence="2" key="1">
    <citation type="submission" date="2022-07" db="EMBL/GenBank/DDBJ databases">
        <title>Enhanced cultured diversity of the mouse gut microbiota enables custom-made synthetic communities.</title>
        <authorList>
            <person name="Afrizal A."/>
        </authorList>
    </citation>
    <scope>NUCLEOTIDE SEQUENCE</scope>
    <source>
        <strain evidence="2">DSM 28593</strain>
    </source>
</reference>
<dbReference type="SUPFAM" id="SSF53448">
    <property type="entry name" value="Nucleotide-diphospho-sugar transferases"/>
    <property type="match status" value="1"/>
</dbReference>
<name>A0AAE3HJW3_9FIRM</name>
<accession>A0AAE3HJW3</accession>
<feature type="domain" description="Glycosyltransferase 2-like" evidence="1">
    <location>
        <begin position="6"/>
        <end position="131"/>
    </location>
</feature>
<dbReference type="Gene3D" id="3.90.550.10">
    <property type="entry name" value="Spore Coat Polysaccharide Biosynthesis Protein SpsA, Chain A"/>
    <property type="match status" value="1"/>
</dbReference>
<dbReference type="Proteomes" id="UP001205748">
    <property type="component" value="Unassembled WGS sequence"/>
</dbReference>
<dbReference type="InterPro" id="IPR001173">
    <property type="entry name" value="Glyco_trans_2-like"/>
</dbReference>
<dbReference type="InterPro" id="IPR029044">
    <property type="entry name" value="Nucleotide-diphossugar_trans"/>
</dbReference>
<dbReference type="EMBL" id="JANKAS010000018">
    <property type="protein sequence ID" value="MCR1900083.1"/>
    <property type="molecule type" value="Genomic_DNA"/>
</dbReference>
<organism evidence="2 3">
    <name type="scientific">Irregularibacter muris</name>
    <dbReference type="NCBI Taxonomy" id="1796619"/>
    <lineage>
        <taxon>Bacteria</taxon>
        <taxon>Bacillati</taxon>
        <taxon>Bacillota</taxon>
        <taxon>Clostridia</taxon>
        <taxon>Eubacteriales</taxon>
        <taxon>Eubacteriaceae</taxon>
        <taxon>Irregularibacter</taxon>
    </lineage>
</organism>
<dbReference type="PANTHER" id="PTHR22916">
    <property type="entry name" value="GLYCOSYLTRANSFERASE"/>
    <property type="match status" value="1"/>
</dbReference>
<dbReference type="CDD" id="cd00761">
    <property type="entry name" value="Glyco_tranf_GTA_type"/>
    <property type="match status" value="1"/>
</dbReference>
<keyword evidence="3" id="KW-1185">Reference proteome</keyword>
<evidence type="ECO:0000259" key="1">
    <source>
        <dbReference type="Pfam" id="PF00535"/>
    </source>
</evidence>
<dbReference type="AlphaFoldDB" id="A0AAE3HJW3"/>
<dbReference type="RefSeq" id="WP_257533047.1">
    <property type="nucleotide sequence ID" value="NZ_JANKAS010000018.1"/>
</dbReference>
<dbReference type="GO" id="GO:0016758">
    <property type="term" value="F:hexosyltransferase activity"/>
    <property type="evidence" value="ECO:0007669"/>
    <property type="project" value="UniProtKB-ARBA"/>
</dbReference>
<evidence type="ECO:0000313" key="2">
    <source>
        <dbReference type="EMBL" id="MCR1900083.1"/>
    </source>
</evidence>
<protein>
    <submittedName>
        <fullName evidence="2">Glycosyltransferase family 2 protein</fullName>
    </submittedName>
</protein>
<gene>
    <name evidence="2" type="ORF">NSA47_14030</name>
</gene>
<dbReference type="PANTHER" id="PTHR22916:SF3">
    <property type="entry name" value="UDP-GLCNAC:BETAGAL BETA-1,3-N-ACETYLGLUCOSAMINYLTRANSFERASE-LIKE PROTEIN 1"/>
    <property type="match status" value="1"/>
</dbReference>
<proteinExistence type="predicted"/>
<sequence length="329" mass="38704">MDKKVSIIIPIYKVEKYLRKCLDSILAQTNKEFIVYLVNDGSPDKCDEIINEYKLKYPELFIVLNKENGGLSSARNLALQEVNTKYVMFIDSDDYVHKQYVEVLLKNAEKYDADIVECGHKIVYIDNDWKKDIKPKLSGVYSVQNDPDVICDMLVEACGKIYKSELFLKHNIFYPIGLIYEDTATTPRLIARSKIIVSIQDCLYYYLQRQGSIMSEMDHRIYQLYNISDLLGEDRHADIFPKQFELCRINRILILIQKIIMSNGSKKEVCRAYDYLDSKIPNWKNNEIFIKNTKNSPLPTKLYRFLVINRYLSLMKIAIKMKYKLKLRY</sequence>